<organism evidence="2 3">
    <name type="scientific">Collinsella aerofaciens</name>
    <dbReference type="NCBI Taxonomy" id="74426"/>
    <lineage>
        <taxon>Bacteria</taxon>
        <taxon>Bacillati</taxon>
        <taxon>Actinomycetota</taxon>
        <taxon>Coriobacteriia</taxon>
        <taxon>Coriobacteriales</taxon>
        <taxon>Coriobacteriaceae</taxon>
        <taxon>Collinsella</taxon>
    </lineage>
</organism>
<gene>
    <name evidence="2" type="ORF">GT464_06365</name>
</gene>
<evidence type="ECO:0000313" key="2">
    <source>
        <dbReference type="EMBL" id="MZJ39572.1"/>
    </source>
</evidence>
<keyword evidence="1" id="KW-0812">Transmembrane</keyword>
<sequence length="124" mass="13314">MRVNGLDLSGSEYDLLSALVDSDDPVSTADSIYEKDRAAYTELIRGLARKKLVESLMPRESSRLRSVTAAGRSAVTDYRAALAQAEADKRDAKRHDWLVASYGIVGGAVAGGLMTLLLHSAFGL</sequence>
<feature type="transmembrane region" description="Helical" evidence="1">
    <location>
        <begin position="99"/>
        <end position="122"/>
    </location>
</feature>
<accession>A0A6N9JI72</accession>
<evidence type="ECO:0000256" key="1">
    <source>
        <dbReference type="SAM" id="Phobius"/>
    </source>
</evidence>
<dbReference type="Proteomes" id="UP000469380">
    <property type="component" value="Unassembled WGS sequence"/>
</dbReference>
<evidence type="ECO:0000313" key="3">
    <source>
        <dbReference type="Proteomes" id="UP000469380"/>
    </source>
</evidence>
<proteinExistence type="predicted"/>
<keyword evidence="1" id="KW-1133">Transmembrane helix</keyword>
<reference evidence="2 3" key="1">
    <citation type="journal article" date="2019" name="Nat. Med.">
        <title>A library of human gut bacterial isolates paired with longitudinal multiomics data enables mechanistic microbiome research.</title>
        <authorList>
            <person name="Poyet M."/>
            <person name="Groussin M."/>
            <person name="Gibbons S.M."/>
            <person name="Avila-Pacheco J."/>
            <person name="Jiang X."/>
            <person name="Kearney S.M."/>
            <person name="Perrotta A.R."/>
            <person name="Berdy B."/>
            <person name="Zhao S."/>
            <person name="Lieberman T.D."/>
            <person name="Swanson P.K."/>
            <person name="Smith M."/>
            <person name="Roesemann S."/>
            <person name="Alexander J.E."/>
            <person name="Rich S.A."/>
            <person name="Livny J."/>
            <person name="Vlamakis H."/>
            <person name="Clish C."/>
            <person name="Bullock K."/>
            <person name="Deik A."/>
            <person name="Scott J."/>
            <person name="Pierce K.A."/>
            <person name="Xavier R.J."/>
            <person name="Alm E.J."/>
        </authorList>
    </citation>
    <scope>NUCLEOTIDE SEQUENCE [LARGE SCALE GENOMIC DNA]</scope>
    <source>
        <strain evidence="2 3">BIOML-A20</strain>
    </source>
</reference>
<name>A0A6N9JI72_9ACTN</name>
<dbReference type="AlphaFoldDB" id="A0A6N9JI72"/>
<keyword evidence="1" id="KW-0472">Membrane</keyword>
<protein>
    <submittedName>
        <fullName evidence="2">Uncharacterized protein</fullName>
    </submittedName>
</protein>
<dbReference type="RefSeq" id="WP_161160524.1">
    <property type="nucleotide sequence ID" value="NZ_WWSR01000009.1"/>
</dbReference>
<dbReference type="EMBL" id="WWSR01000009">
    <property type="protein sequence ID" value="MZJ39572.1"/>
    <property type="molecule type" value="Genomic_DNA"/>
</dbReference>
<comment type="caution">
    <text evidence="2">The sequence shown here is derived from an EMBL/GenBank/DDBJ whole genome shotgun (WGS) entry which is preliminary data.</text>
</comment>